<evidence type="ECO:0000313" key="4">
    <source>
        <dbReference type="Proteomes" id="UP000263072"/>
    </source>
</evidence>
<dbReference type="Pfam" id="PF20294">
    <property type="entry name" value="KMPT-N"/>
    <property type="match status" value="1"/>
</dbReference>
<accession>A0A384ZZ40</accession>
<feature type="domain" description="KTSC and Metallopeptidase-like N-terminal fusion" evidence="2">
    <location>
        <begin position="4"/>
        <end position="62"/>
    </location>
</feature>
<protein>
    <recommendedName>
        <fullName evidence="2">KTSC and Metallopeptidase-like N-terminal fusion domain-containing protein</fullName>
    </recommendedName>
</protein>
<dbReference type="InterPro" id="IPR046899">
    <property type="entry name" value="KMPT_N"/>
</dbReference>
<sequence length="367" mass="40790">MRDFTFYRYLGGEPLRSNGVEITTRDVVGIAFGDGVAYIASPKQSQVVPVSIEIGNKVREDSREFTANPSKLFPENFNFDIPEANVSETPKPEIAAPIPAPTAYPSQVNKSAVPAPAPVSNETEEVANTRRAQEVQEKGHVNYKQLKPLKYANTVYGGGSINNYEVKKLEKCGKVKLEVQSYEDYLKTGLRSSISARSCPDYVMQDIQDNVMPAIGLKVPLPFKRLFIGLGLSDDGCFILNTRYQGVQYGVIILDPKQIVKLLGGFNSKSVAHVITHELAHFIDTTLLRNVDRMKFKAAIAGKDIHPIRNVAAGKNTMAMEHFATLAELMVWGDSLRKVYALNGIEVVEKYFVNRYIPDEDIESRTL</sequence>
<dbReference type="EMBL" id="MH460462">
    <property type="protein sequence ID" value="AXG67504.1"/>
    <property type="molecule type" value="Genomic_DNA"/>
</dbReference>
<evidence type="ECO:0000313" key="3">
    <source>
        <dbReference type="EMBL" id="AXG67504.1"/>
    </source>
</evidence>
<feature type="region of interest" description="Disordered" evidence="1">
    <location>
        <begin position="108"/>
        <end position="132"/>
    </location>
</feature>
<evidence type="ECO:0000256" key="1">
    <source>
        <dbReference type="SAM" id="MobiDB-lite"/>
    </source>
</evidence>
<dbReference type="Proteomes" id="UP000263072">
    <property type="component" value="Segment"/>
</dbReference>
<reference evidence="3 4" key="1">
    <citation type="journal article" date="2018" name="Front. Microbiol.">
        <title>Jumbo Bacteriophages Are Represented Within an Increasing Diversity of Environmental Viruses Infecting the Emerging Phytopathogen, Dickeya solani.</title>
        <authorList>
            <person name="Day A.W."/>
            <person name="Ahn J."/>
            <person name="Salmond G.P.C."/>
        </authorList>
    </citation>
    <scope>NUCLEOTIDE SEQUENCE [LARGE SCALE GENOMIC DNA]</scope>
</reference>
<proteinExistence type="predicted"/>
<gene>
    <name evidence="3" type="ORF">JA33_130</name>
</gene>
<name>A0A384ZZ40_9CAUD</name>
<organism evidence="3 4">
    <name type="scientific">Dickeya phage vB_DsoM_JA33</name>
    <dbReference type="NCBI Taxonomy" id="2283032"/>
    <lineage>
        <taxon>Viruses</taxon>
        <taxon>Duplodnaviria</taxon>
        <taxon>Heunggongvirae</taxon>
        <taxon>Uroviricota</taxon>
        <taxon>Caudoviricetes</taxon>
        <taxon>Salmondvirus</taxon>
        <taxon>Salmondvirus JA11</taxon>
    </lineage>
</organism>
<evidence type="ECO:0000259" key="2">
    <source>
        <dbReference type="Pfam" id="PF20294"/>
    </source>
</evidence>